<evidence type="ECO:0000256" key="1">
    <source>
        <dbReference type="ARBA" id="ARBA00004613"/>
    </source>
</evidence>
<dbReference type="PROSITE" id="PS51677">
    <property type="entry name" value="NODB"/>
    <property type="match status" value="1"/>
</dbReference>
<evidence type="ECO:0000259" key="3">
    <source>
        <dbReference type="PROSITE" id="PS51677"/>
    </source>
</evidence>
<proteinExistence type="predicted"/>
<keyword evidence="5" id="KW-1185">Reference proteome</keyword>
<comment type="caution">
    <text evidence="4">The sequence shown here is derived from an EMBL/GenBank/DDBJ whole genome shotgun (WGS) entry which is preliminary data.</text>
</comment>
<comment type="subcellular location">
    <subcellularLocation>
        <location evidence="1">Secreted</location>
    </subcellularLocation>
</comment>
<protein>
    <recommendedName>
        <fullName evidence="3">NodB homology domain-containing protein</fullName>
    </recommendedName>
</protein>
<dbReference type="InterPro" id="IPR002509">
    <property type="entry name" value="NODB_dom"/>
</dbReference>
<dbReference type="Gene3D" id="3.20.20.370">
    <property type="entry name" value="Glycoside hydrolase/deacetylase"/>
    <property type="match status" value="1"/>
</dbReference>
<dbReference type="CDD" id="cd10918">
    <property type="entry name" value="CE4_NodB_like_5s_6s"/>
    <property type="match status" value="1"/>
</dbReference>
<dbReference type="PANTHER" id="PTHR34216">
    <property type="match status" value="1"/>
</dbReference>
<dbReference type="Pfam" id="PF01522">
    <property type="entry name" value="Polysacc_deac_1"/>
    <property type="match status" value="1"/>
</dbReference>
<dbReference type="SUPFAM" id="SSF88713">
    <property type="entry name" value="Glycoside hydrolase/deacetylase"/>
    <property type="match status" value="1"/>
</dbReference>
<reference evidence="4 5" key="1">
    <citation type="journal article" date="2019" name="Int. J. Syst. Evol. Microbiol.">
        <title>The Global Catalogue of Microorganisms (GCM) 10K type strain sequencing project: providing services to taxonomists for standard genome sequencing and annotation.</title>
        <authorList>
            <consortium name="The Broad Institute Genomics Platform"/>
            <consortium name="The Broad Institute Genome Sequencing Center for Infectious Disease"/>
            <person name="Wu L."/>
            <person name="Ma J."/>
        </authorList>
    </citation>
    <scope>NUCLEOTIDE SEQUENCE [LARGE SCALE GENOMIC DNA]</scope>
    <source>
        <strain evidence="4 5">JCM 14283</strain>
    </source>
</reference>
<accession>A0ABN2TSU5</accession>
<evidence type="ECO:0000313" key="4">
    <source>
        <dbReference type="EMBL" id="GAA2018766.1"/>
    </source>
</evidence>
<dbReference type="EMBL" id="BAAANB010000001">
    <property type="protein sequence ID" value="GAA2018766.1"/>
    <property type="molecule type" value="Genomic_DNA"/>
</dbReference>
<dbReference type="InterPro" id="IPR051398">
    <property type="entry name" value="Polysacch_Deacetylase"/>
</dbReference>
<dbReference type="PANTHER" id="PTHR34216:SF3">
    <property type="entry name" value="POLY-BETA-1,6-N-ACETYL-D-GLUCOSAMINE N-DEACETYLASE"/>
    <property type="match status" value="1"/>
</dbReference>
<feature type="domain" description="NodB homology" evidence="3">
    <location>
        <begin position="69"/>
        <end position="265"/>
    </location>
</feature>
<keyword evidence="2" id="KW-0732">Signal</keyword>
<evidence type="ECO:0000313" key="5">
    <source>
        <dbReference type="Proteomes" id="UP001501285"/>
    </source>
</evidence>
<sequence length="265" mass="28589">MPAVGAVTGIPVLLYHCLSPDASSWIAPFTVTAQCLDRHLAIVAAAGRTPVTVSELHDGLSGRGPLPARPVVVTFDDGFADTLTVAAPILRRRGVAGTIYLTSGFLGGVSPGGDRMLDWAQARELVDQGHEIGGHSVSHRQLDTLSRPEARHEVRASREQLQERLDVPVRSFAYPHGYSSPRVRREVMEAGYDSACSVKNALSGPRDTRFSISRLTVTAGVSDDTIRAWVNGSAPTGGRDERLLTRGWRAYRRLRLVATASGDRS</sequence>
<name>A0ABN2TSU5_9MICO</name>
<evidence type="ECO:0000256" key="2">
    <source>
        <dbReference type="ARBA" id="ARBA00022729"/>
    </source>
</evidence>
<dbReference type="InterPro" id="IPR011330">
    <property type="entry name" value="Glyco_hydro/deAcase_b/a-brl"/>
</dbReference>
<dbReference type="Proteomes" id="UP001501285">
    <property type="component" value="Unassembled WGS sequence"/>
</dbReference>
<gene>
    <name evidence="4" type="ORF">GCM10009740_03360</name>
</gene>
<organism evidence="4 5">
    <name type="scientific">Terrabacter terrae</name>
    <dbReference type="NCBI Taxonomy" id="318434"/>
    <lineage>
        <taxon>Bacteria</taxon>
        <taxon>Bacillati</taxon>
        <taxon>Actinomycetota</taxon>
        <taxon>Actinomycetes</taxon>
        <taxon>Micrococcales</taxon>
        <taxon>Intrasporangiaceae</taxon>
        <taxon>Terrabacter</taxon>
    </lineage>
</organism>